<dbReference type="GeneID" id="80519069"/>
<organism evidence="1">
    <name type="scientific">Tupanvirus soda lake</name>
    <dbReference type="NCBI Taxonomy" id="2126985"/>
    <lineage>
        <taxon>Viruses</taxon>
        <taxon>Varidnaviria</taxon>
        <taxon>Bamfordvirae</taxon>
        <taxon>Nucleocytoviricota</taxon>
        <taxon>Megaviricetes</taxon>
        <taxon>Imitervirales</taxon>
        <taxon>Mimiviridae</taxon>
        <taxon>Megamimivirinae</taxon>
        <taxon>Tupanvirus</taxon>
        <taxon>Tupanvirus salinum</taxon>
    </lineage>
</organism>
<dbReference type="KEGG" id="vg:80519069"/>
<name>A0A6N1P173_9VIRU</name>
<proteinExistence type="predicted"/>
<protein>
    <submittedName>
        <fullName evidence="1">Putative orfan</fullName>
    </submittedName>
</protein>
<reference evidence="1" key="1">
    <citation type="submission" date="2017-01" db="EMBL/GenBank/DDBJ databases">
        <authorList>
            <person name="Assis F.L."/>
            <person name="Abrahao J.S."/>
            <person name="Silva L."/>
            <person name="Khalil J.B."/>
            <person name="Rodrigues R."/>
            <person name="Silva L.S."/>
            <person name="Arantes T."/>
            <person name="Boratto P."/>
            <person name="Andrade M."/>
            <person name="Kroon E.G."/>
            <person name="Ribeiro B."/>
            <person name="Bergier I."/>
            <person name="Seligmann H."/>
            <person name="Ghigo E."/>
            <person name="Colson P."/>
            <person name="Levasseur A."/>
            <person name="Raoult D."/>
            <person name="Scola B.L."/>
        </authorList>
    </citation>
    <scope>NUCLEOTIDE SEQUENCE</scope>
    <source>
        <strain evidence="1">Soda lake</strain>
    </source>
</reference>
<dbReference type="RefSeq" id="YP_010782305.1">
    <property type="nucleotide sequence ID" value="NC_075039.1"/>
</dbReference>
<evidence type="ECO:0000313" key="1">
    <source>
        <dbReference type="EMBL" id="QKU35632.1"/>
    </source>
</evidence>
<accession>A0A6N1P173</accession>
<dbReference type="EMBL" id="KY523104">
    <property type="protein sequence ID" value="QKU35632.1"/>
    <property type="molecule type" value="Genomic_DNA"/>
</dbReference>
<reference evidence="1" key="2">
    <citation type="journal article" date="2018" name="Nat. Commun.">
        <title>Tailed giant Tupanvirus possesses the most complete translational apparatus of the known virosphere.</title>
        <authorList>
            <person name="Abrahao J."/>
            <person name="Silva L."/>
            <person name="Silva L.S."/>
            <person name="Khalil J.Y.B."/>
            <person name="Rodrigues R."/>
            <person name="Arantes T."/>
            <person name="Assis F."/>
            <person name="Boratto P."/>
            <person name="Andrade M."/>
            <person name="Kroon E.G."/>
            <person name="Ribeiro B."/>
            <person name="Bergier I."/>
            <person name="Seligmann H."/>
            <person name="Ghigo E."/>
            <person name="Colson P."/>
            <person name="Levasseur A."/>
            <person name="Kroemer G."/>
            <person name="Raoult D."/>
            <person name="La Scola B."/>
        </authorList>
    </citation>
    <scope>NUCLEOTIDE SEQUENCE [LARGE SCALE GENOMIC DNA]</scope>
    <source>
        <strain evidence="1">Soda lake</strain>
    </source>
</reference>
<sequence length="120" mass="14348">MSNFDLELFLKTYKPKTDSECSDENNKSVYHVNSYNEEELNNIVEHYSLSKKLITINRKLLSQLQKIFSYNINKLLEFDCVKKYFTQENITVVTKLNEMCDYYVTLIEPKKKLILIYLNK</sequence>